<proteinExistence type="predicted"/>
<dbReference type="EMBL" id="JASCZI010274382">
    <property type="protein sequence ID" value="MED6225941.1"/>
    <property type="molecule type" value="Genomic_DNA"/>
</dbReference>
<reference evidence="2 3" key="1">
    <citation type="journal article" date="2023" name="Plants (Basel)">
        <title>Bridging the Gap: Combining Genomics and Transcriptomics Approaches to Understand Stylosanthes scabra, an Orphan Legume from the Brazilian Caatinga.</title>
        <authorList>
            <person name="Ferreira-Neto J.R.C."/>
            <person name="da Silva M.D."/>
            <person name="Binneck E."/>
            <person name="de Melo N.F."/>
            <person name="da Silva R.H."/>
            <person name="de Melo A.L.T.M."/>
            <person name="Pandolfi V."/>
            <person name="Bustamante F.O."/>
            <person name="Brasileiro-Vidal A.C."/>
            <person name="Benko-Iseppon A.M."/>
        </authorList>
    </citation>
    <scope>NUCLEOTIDE SEQUENCE [LARGE SCALE GENOMIC DNA]</scope>
    <source>
        <tissue evidence="2">Leaves</tissue>
    </source>
</reference>
<sequence>MAAALTLRNLGDSEYPNNELKTCINTIATPQQQHHNTMAAAPIATCNNGGINYNEIRQHKVGGCVLIEISSPKLNGPTSENRKNETTNGKALPAEGSDDEGKSEDNGDDCSEDGGGARRRRGQIHGREMVALKTAVVVEASSS</sequence>
<gene>
    <name evidence="2" type="ORF">PIB30_098456</name>
</gene>
<dbReference type="Proteomes" id="UP001341840">
    <property type="component" value="Unassembled WGS sequence"/>
</dbReference>
<organism evidence="2 3">
    <name type="scientific">Stylosanthes scabra</name>
    <dbReference type="NCBI Taxonomy" id="79078"/>
    <lineage>
        <taxon>Eukaryota</taxon>
        <taxon>Viridiplantae</taxon>
        <taxon>Streptophyta</taxon>
        <taxon>Embryophyta</taxon>
        <taxon>Tracheophyta</taxon>
        <taxon>Spermatophyta</taxon>
        <taxon>Magnoliopsida</taxon>
        <taxon>eudicotyledons</taxon>
        <taxon>Gunneridae</taxon>
        <taxon>Pentapetalae</taxon>
        <taxon>rosids</taxon>
        <taxon>fabids</taxon>
        <taxon>Fabales</taxon>
        <taxon>Fabaceae</taxon>
        <taxon>Papilionoideae</taxon>
        <taxon>50 kb inversion clade</taxon>
        <taxon>dalbergioids sensu lato</taxon>
        <taxon>Dalbergieae</taxon>
        <taxon>Pterocarpus clade</taxon>
        <taxon>Stylosanthes</taxon>
    </lineage>
</organism>
<keyword evidence="3" id="KW-1185">Reference proteome</keyword>
<name>A0ABU6ZVY4_9FABA</name>
<comment type="caution">
    <text evidence="2">The sequence shown here is derived from an EMBL/GenBank/DDBJ whole genome shotgun (WGS) entry which is preliminary data.</text>
</comment>
<evidence type="ECO:0000313" key="3">
    <source>
        <dbReference type="Proteomes" id="UP001341840"/>
    </source>
</evidence>
<evidence type="ECO:0000256" key="1">
    <source>
        <dbReference type="SAM" id="MobiDB-lite"/>
    </source>
</evidence>
<feature type="region of interest" description="Disordered" evidence="1">
    <location>
        <begin position="70"/>
        <end position="127"/>
    </location>
</feature>
<accession>A0ABU6ZVY4</accession>
<protein>
    <submittedName>
        <fullName evidence="2">Uncharacterized protein</fullName>
    </submittedName>
</protein>
<evidence type="ECO:0000313" key="2">
    <source>
        <dbReference type="EMBL" id="MED6225941.1"/>
    </source>
</evidence>
<feature type="non-terminal residue" evidence="2">
    <location>
        <position position="143"/>
    </location>
</feature>